<evidence type="ECO:0000256" key="1">
    <source>
        <dbReference type="SAM" id="Phobius"/>
    </source>
</evidence>
<gene>
    <name evidence="2" type="ORF">M9R32_12615</name>
</gene>
<keyword evidence="3" id="KW-1185">Reference proteome</keyword>
<reference evidence="2" key="1">
    <citation type="submission" date="2022-05" db="EMBL/GenBank/DDBJ databases">
        <authorList>
            <person name="Colautti A."/>
            <person name="Iacumin L."/>
        </authorList>
    </citation>
    <scope>NUCLEOTIDE SEQUENCE</scope>
    <source>
        <strain evidence="2">SK 55</strain>
    </source>
</reference>
<comment type="caution">
    <text evidence="2">The sequence shown here is derived from an EMBL/GenBank/DDBJ whole genome shotgun (WGS) entry which is preliminary data.</text>
</comment>
<name>A0A9X3LHI2_9BACL</name>
<feature type="transmembrane region" description="Helical" evidence="1">
    <location>
        <begin position="13"/>
        <end position="37"/>
    </location>
</feature>
<accession>A0A9X3LHI2</accession>
<keyword evidence="1" id="KW-0812">Transmembrane</keyword>
<protein>
    <submittedName>
        <fullName evidence="2">Uncharacterized protein</fullName>
    </submittedName>
</protein>
<dbReference type="AlphaFoldDB" id="A0A9X3LHI2"/>
<keyword evidence="1" id="KW-1133">Transmembrane helix</keyword>
<evidence type="ECO:0000313" key="2">
    <source>
        <dbReference type="EMBL" id="MCZ8538031.1"/>
    </source>
</evidence>
<dbReference type="RefSeq" id="WP_269927100.1">
    <property type="nucleotide sequence ID" value="NZ_JAMKBJ010000011.1"/>
</dbReference>
<evidence type="ECO:0000313" key="3">
    <source>
        <dbReference type="Proteomes" id="UP001152173"/>
    </source>
</evidence>
<sequence length="75" mass="8783">MSNIELMGTTGKWIGIISIILFILCFYFTLTFFQHLHKEDERITRQSKIAATLCIALALIIPVVYNFYIYTEMMK</sequence>
<organism evidence="2 3">
    <name type="scientific">Paenisporosarcina quisquiliarum</name>
    <dbReference type="NCBI Taxonomy" id="365346"/>
    <lineage>
        <taxon>Bacteria</taxon>
        <taxon>Bacillati</taxon>
        <taxon>Bacillota</taxon>
        <taxon>Bacilli</taxon>
        <taxon>Bacillales</taxon>
        <taxon>Caryophanaceae</taxon>
        <taxon>Paenisporosarcina</taxon>
    </lineage>
</organism>
<proteinExistence type="predicted"/>
<keyword evidence="1" id="KW-0472">Membrane</keyword>
<dbReference type="EMBL" id="JAMKBJ010000011">
    <property type="protein sequence ID" value="MCZ8538031.1"/>
    <property type="molecule type" value="Genomic_DNA"/>
</dbReference>
<dbReference type="Proteomes" id="UP001152173">
    <property type="component" value="Unassembled WGS sequence"/>
</dbReference>
<feature type="transmembrane region" description="Helical" evidence="1">
    <location>
        <begin position="49"/>
        <end position="70"/>
    </location>
</feature>